<name>A0A7D5SVX7_9EURY</name>
<proteinExistence type="predicted"/>
<evidence type="ECO:0000313" key="2">
    <source>
        <dbReference type="EMBL" id="QLH82647.1"/>
    </source>
</evidence>
<organism evidence="2 3">
    <name type="scientific">Halosimplex pelagicum</name>
    <dbReference type="NCBI Taxonomy" id="869886"/>
    <lineage>
        <taxon>Archaea</taxon>
        <taxon>Methanobacteriati</taxon>
        <taxon>Methanobacteriota</taxon>
        <taxon>Stenosarchaea group</taxon>
        <taxon>Halobacteria</taxon>
        <taxon>Halobacteriales</taxon>
        <taxon>Haloarculaceae</taxon>
        <taxon>Halosimplex</taxon>
    </lineage>
</organism>
<dbReference type="NCBIfam" id="TIGR01409">
    <property type="entry name" value="TAT_signal_seq"/>
    <property type="match status" value="1"/>
</dbReference>
<dbReference type="OrthoDB" id="202667at2157"/>
<protein>
    <submittedName>
        <fullName evidence="2">Right-handed parallel beta-helix repeat-containing protein</fullName>
    </submittedName>
</protein>
<feature type="region of interest" description="Disordered" evidence="1">
    <location>
        <begin position="22"/>
        <end position="71"/>
    </location>
</feature>
<evidence type="ECO:0000256" key="1">
    <source>
        <dbReference type="SAM" id="MobiDB-lite"/>
    </source>
</evidence>
<gene>
    <name evidence="2" type="ORF">HZS54_13905</name>
</gene>
<dbReference type="InterPro" id="IPR019546">
    <property type="entry name" value="TAT_signal_bac_arc"/>
</dbReference>
<dbReference type="EMBL" id="CP058909">
    <property type="protein sequence ID" value="QLH82647.1"/>
    <property type="molecule type" value="Genomic_DNA"/>
</dbReference>
<dbReference type="Gene3D" id="2.160.20.10">
    <property type="entry name" value="Single-stranded right-handed beta-helix, Pectin lyase-like"/>
    <property type="match status" value="1"/>
</dbReference>
<dbReference type="AlphaFoldDB" id="A0A7D5SVX7"/>
<dbReference type="Proteomes" id="UP000509346">
    <property type="component" value="Chromosome"/>
</dbReference>
<keyword evidence="3" id="KW-1185">Reference proteome</keyword>
<dbReference type="PROSITE" id="PS51318">
    <property type="entry name" value="TAT"/>
    <property type="match status" value="1"/>
</dbReference>
<feature type="compositionally biased region" description="Low complexity" evidence="1">
    <location>
        <begin position="44"/>
        <end position="71"/>
    </location>
</feature>
<dbReference type="InterPro" id="IPR012334">
    <property type="entry name" value="Pectin_lyas_fold"/>
</dbReference>
<dbReference type="KEGG" id="hpel:HZS54_13905"/>
<sequence>MAPDRLSRRRFLKGTVAAALGVGAAGCGSNESEPTDREDAGTLIDPDTPTDTPTATAEPTPTGTPTGTPIPEVVAEYGDQFDSIVNVVDAGADPEGSEPINDVLTDAIAEDTLVYFPAGRYALDYMEIEDVSGFGLVSIPHERTLLVPNGPVEEVGNHFIDFRGVGDILLDGLEFDFTESGVGGAIRTISEGNVVARNLRTHGKLPDRNKERKHVAYRFEVQNPEGKGLVERVVARDGGHDGGNGVGIYVGKDHAGSLTFRDCEIANFPNNGLYASAPGQTLDGYTGNNGDIHVRGGRYENNNIANVRIGSTGSTVKDVTVVVDRVPPSPSSSHLNVRGIRLRARSDQLVENCEVRIGPDAGKGFGAISYHPEHESSTIRDTTIRVDRDDFSAIDATDSSNGGSEAPLNFENVTVTGSAGGGAAVDIADRPETTLRNCRIEQSGADRRGIVFTDSENCAVIDSTIRVTGLPIETENASVDRRNLSIENLRPGQATVTPVADDG</sequence>
<reference evidence="2 3" key="1">
    <citation type="submission" date="2020-07" db="EMBL/GenBank/DDBJ databases">
        <title>Halosimplex litoreum sp. nov. and Halosimplex rubrum sp. nov., isolated from different salt environments.</title>
        <authorList>
            <person name="Cui H."/>
        </authorList>
    </citation>
    <scope>NUCLEOTIDE SEQUENCE [LARGE SCALE GENOMIC DNA]</scope>
    <source>
        <strain evidence="2 3">R2</strain>
    </source>
</reference>
<dbReference type="InterPro" id="IPR011050">
    <property type="entry name" value="Pectin_lyase_fold/virulence"/>
</dbReference>
<dbReference type="SUPFAM" id="SSF51126">
    <property type="entry name" value="Pectin lyase-like"/>
    <property type="match status" value="1"/>
</dbReference>
<evidence type="ECO:0000313" key="3">
    <source>
        <dbReference type="Proteomes" id="UP000509346"/>
    </source>
</evidence>
<dbReference type="PROSITE" id="PS51257">
    <property type="entry name" value="PROKAR_LIPOPROTEIN"/>
    <property type="match status" value="1"/>
</dbReference>
<dbReference type="InterPro" id="IPR006311">
    <property type="entry name" value="TAT_signal"/>
</dbReference>
<accession>A0A7D5SVX7</accession>